<dbReference type="SUPFAM" id="SSF53335">
    <property type="entry name" value="S-adenosyl-L-methionine-dependent methyltransferases"/>
    <property type="match status" value="1"/>
</dbReference>
<comment type="caution">
    <text evidence="3">The sequence shown here is derived from an EMBL/GenBank/DDBJ whole genome shotgun (WGS) entry which is preliminary data.</text>
</comment>
<protein>
    <recommendedName>
        <fullName evidence="1">tRNA 5-carboxymethoxyuridine methyltransferase</fullName>
        <ecNumber evidence="1">2.1.1.-</ecNumber>
    </recommendedName>
    <alternativeName>
        <fullName evidence="1">cmo5U methyltransferase</fullName>
    </alternativeName>
</protein>
<dbReference type="Proteomes" id="UP000610558">
    <property type="component" value="Unassembled WGS sequence"/>
</dbReference>
<dbReference type="EC" id="2.1.1.-" evidence="1"/>
<reference evidence="3" key="1">
    <citation type="submission" date="2020-09" db="EMBL/GenBank/DDBJ databases">
        <authorList>
            <person name="Yoon J.-W."/>
        </authorList>
    </citation>
    <scope>NUCLEOTIDE SEQUENCE</scope>
    <source>
        <strain evidence="3">KMU-158</strain>
    </source>
</reference>
<keyword evidence="1" id="KW-0949">S-adenosyl-L-methionine</keyword>
<dbReference type="GO" id="GO:0006400">
    <property type="term" value="P:tRNA modification"/>
    <property type="evidence" value="ECO:0007669"/>
    <property type="project" value="UniProtKB-UniRule"/>
</dbReference>
<comment type="similarity">
    <text evidence="1">Belongs to the class I-like SAM-binding methyltransferase superfamily. CmoM family.</text>
</comment>
<dbReference type="GO" id="GO:0032259">
    <property type="term" value="P:methylation"/>
    <property type="evidence" value="ECO:0007669"/>
    <property type="project" value="UniProtKB-KW"/>
</dbReference>
<organism evidence="3 4">
    <name type="scientific">Spongiibacter pelagi</name>
    <dbReference type="NCBI Taxonomy" id="2760804"/>
    <lineage>
        <taxon>Bacteria</taxon>
        <taxon>Pseudomonadati</taxon>
        <taxon>Pseudomonadota</taxon>
        <taxon>Gammaproteobacteria</taxon>
        <taxon>Cellvibrionales</taxon>
        <taxon>Spongiibacteraceae</taxon>
        <taxon>Spongiibacter</taxon>
    </lineage>
</organism>
<dbReference type="PANTHER" id="PTHR43861">
    <property type="entry name" value="TRANS-ACONITATE 2-METHYLTRANSFERASE-RELATED"/>
    <property type="match status" value="1"/>
</dbReference>
<feature type="binding site" evidence="1">
    <location>
        <begin position="54"/>
        <end position="55"/>
    </location>
    <ligand>
        <name>S-adenosyl-L-methionine</name>
        <dbReference type="ChEBI" id="CHEBI:59789"/>
    </ligand>
</feature>
<feature type="binding site" evidence="1">
    <location>
        <position position="27"/>
    </location>
    <ligand>
        <name>S-adenosyl-L-methionine</name>
        <dbReference type="ChEBI" id="CHEBI:59789"/>
    </ligand>
</feature>
<keyword evidence="1" id="KW-0808">Transferase</keyword>
<dbReference type="HAMAP" id="MF_02057">
    <property type="entry name" value="tRNA_methyltr_CmoM"/>
    <property type="match status" value="1"/>
</dbReference>
<dbReference type="CDD" id="cd02440">
    <property type="entry name" value="AdoMet_MTases"/>
    <property type="match status" value="1"/>
</dbReference>
<dbReference type="RefSeq" id="WP_190761759.1">
    <property type="nucleotide sequence ID" value="NZ_JACXLD010000001.1"/>
</dbReference>
<evidence type="ECO:0000256" key="1">
    <source>
        <dbReference type="HAMAP-Rule" id="MF_02057"/>
    </source>
</evidence>
<dbReference type="Pfam" id="PF08242">
    <property type="entry name" value="Methyltransf_12"/>
    <property type="match status" value="1"/>
</dbReference>
<gene>
    <name evidence="1" type="primary">cmoM</name>
    <name evidence="3" type="ORF">IB286_00780</name>
</gene>
<dbReference type="EMBL" id="JACXLD010000001">
    <property type="protein sequence ID" value="MBD2857521.1"/>
    <property type="molecule type" value="Genomic_DNA"/>
</dbReference>
<feature type="binding site" evidence="1">
    <location>
        <position position="75"/>
    </location>
    <ligand>
        <name>S-adenosyl-L-methionine</name>
        <dbReference type="ChEBI" id="CHEBI:59789"/>
    </ligand>
</feature>
<feature type="binding site" evidence="1">
    <location>
        <position position="123"/>
    </location>
    <ligand>
        <name>S-adenosyl-L-methionine</name>
        <dbReference type="ChEBI" id="CHEBI:59789"/>
    </ligand>
</feature>
<keyword evidence="1" id="KW-0819">tRNA processing</keyword>
<dbReference type="InterPro" id="IPR033664">
    <property type="entry name" value="Cmo5U_methylTrfase"/>
</dbReference>
<feature type="domain" description="Methyltransferase type 12" evidence="2">
    <location>
        <begin position="52"/>
        <end position="149"/>
    </location>
</feature>
<evidence type="ECO:0000259" key="2">
    <source>
        <dbReference type="Pfam" id="PF08242"/>
    </source>
</evidence>
<dbReference type="AlphaFoldDB" id="A0A927GUE5"/>
<keyword evidence="1 3" id="KW-0489">Methyltransferase</keyword>
<dbReference type="InterPro" id="IPR029063">
    <property type="entry name" value="SAM-dependent_MTases_sf"/>
</dbReference>
<evidence type="ECO:0000313" key="4">
    <source>
        <dbReference type="Proteomes" id="UP000610558"/>
    </source>
</evidence>
<keyword evidence="4" id="KW-1185">Reference proteome</keyword>
<comment type="catalytic activity">
    <reaction evidence="1">
        <text>5-carboxymethoxyuridine(34) in tRNA + S-adenosyl-L-methionine = 5-methoxycarbonylmethoxyuridine(34) in tRNA + S-adenosyl-L-homocysteine</text>
        <dbReference type="Rhea" id="RHEA:54080"/>
        <dbReference type="Rhea" id="RHEA-COMP:13383"/>
        <dbReference type="Rhea" id="RHEA-COMP:13781"/>
        <dbReference type="ChEBI" id="CHEBI:57856"/>
        <dbReference type="ChEBI" id="CHEBI:59789"/>
        <dbReference type="ChEBI" id="CHEBI:136879"/>
        <dbReference type="ChEBI" id="CHEBI:138053"/>
    </reaction>
</comment>
<evidence type="ECO:0000313" key="3">
    <source>
        <dbReference type="EMBL" id="MBD2857521.1"/>
    </source>
</evidence>
<name>A0A927GUE5_9GAMM</name>
<comment type="caution">
    <text evidence="1">Lacks conserved residue(s) required for the propagation of feature annotation.</text>
</comment>
<dbReference type="Gene3D" id="3.40.50.150">
    <property type="entry name" value="Vaccinia Virus protein VP39"/>
    <property type="match status" value="1"/>
</dbReference>
<dbReference type="InterPro" id="IPR013217">
    <property type="entry name" value="Methyltransf_12"/>
</dbReference>
<dbReference type="GO" id="GO:0097697">
    <property type="term" value="F:tRNA (5-carboxymethoxyuridine(34)-5-O)-methyltransferase activity"/>
    <property type="evidence" value="ECO:0007669"/>
    <property type="project" value="UniProtKB-UniRule"/>
</dbReference>
<accession>A0A927GUE5</accession>
<sequence>MNTDRNFDDLAQRFSKNIYGNPKGELRLALSWRELTEKLPSISDGSTLNIWDAGGGLGQLSERFLEQGHRVHLTDISSNMLAVAGERLQDYCEQGQLKIECAPLQNMAVQLAEVDRFDVISCHAVLEWVADAEQVLASLVSCLRPGGYLSLMFYNLNALVLANMVKGNLYKLRDEEFAGHPGGLTPPNPRNPEQVIAELEKLGLQVEAKRAVRLCYDLMPRAVRAERSIEDMLEIDWQYGAQEPFWALGRYVHLLCRKPESL</sequence>
<proteinExistence type="inferred from homology"/>
<comment type="function">
    <text evidence="1">Catalyzes the methylation of 5-carboxymethoxyuridine (cmo5U) to form 5-methoxycarbonylmethoxyuridine (mcmo5U) at position 34 in tRNAs.</text>
</comment>